<feature type="transmembrane region" description="Helical" evidence="1">
    <location>
        <begin position="78"/>
        <end position="100"/>
    </location>
</feature>
<accession>A0AAJ0G6V7</accession>
<dbReference type="EMBL" id="JAWDJX010000112">
    <property type="protein sequence ID" value="KAK3046141.1"/>
    <property type="molecule type" value="Genomic_DNA"/>
</dbReference>
<gene>
    <name evidence="2" type="ORF">LTR09_012342</name>
</gene>
<keyword evidence="3" id="KW-1185">Reference proteome</keyword>
<dbReference type="AlphaFoldDB" id="A0AAJ0G6V7"/>
<feature type="transmembrane region" description="Helical" evidence="1">
    <location>
        <begin position="44"/>
        <end position="66"/>
    </location>
</feature>
<sequence length="112" mass="11713">MGFGVVQSVLVLVACGFGLGQSGQVVLPRALATAQNLYFASNIILIFTLALVKISAALWVAGILVSRSVRQIKGVNKGVFCALLAASALWTVASFFALLLPSVLEDRCMGTV</sequence>
<name>A0AAJ0G6V7_9PEZI</name>
<protein>
    <submittedName>
        <fullName evidence="2">Uncharacterized protein</fullName>
    </submittedName>
</protein>
<keyword evidence="1" id="KW-1133">Transmembrane helix</keyword>
<organism evidence="2 3">
    <name type="scientific">Extremus antarcticus</name>
    <dbReference type="NCBI Taxonomy" id="702011"/>
    <lineage>
        <taxon>Eukaryota</taxon>
        <taxon>Fungi</taxon>
        <taxon>Dikarya</taxon>
        <taxon>Ascomycota</taxon>
        <taxon>Pezizomycotina</taxon>
        <taxon>Dothideomycetes</taxon>
        <taxon>Dothideomycetidae</taxon>
        <taxon>Mycosphaerellales</taxon>
        <taxon>Extremaceae</taxon>
        <taxon>Extremus</taxon>
    </lineage>
</organism>
<dbReference type="Proteomes" id="UP001271007">
    <property type="component" value="Unassembled WGS sequence"/>
</dbReference>
<evidence type="ECO:0000313" key="3">
    <source>
        <dbReference type="Proteomes" id="UP001271007"/>
    </source>
</evidence>
<keyword evidence="1" id="KW-0472">Membrane</keyword>
<reference evidence="2" key="1">
    <citation type="submission" date="2023-04" db="EMBL/GenBank/DDBJ databases">
        <title>Black Yeasts Isolated from many extreme environments.</title>
        <authorList>
            <person name="Coleine C."/>
            <person name="Stajich J.E."/>
            <person name="Selbmann L."/>
        </authorList>
    </citation>
    <scope>NUCLEOTIDE SEQUENCE</scope>
    <source>
        <strain evidence="2">CCFEE 5312</strain>
    </source>
</reference>
<keyword evidence="1" id="KW-0812">Transmembrane</keyword>
<comment type="caution">
    <text evidence="2">The sequence shown here is derived from an EMBL/GenBank/DDBJ whole genome shotgun (WGS) entry which is preliminary data.</text>
</comment>
<evidence type="ECO:0000313" key="2">
    <source>
        <dbReference type="EMBL" id="KAK3046141.1"/>
    </source>
</evidence>
<evidence type="ECO:0000256" key="1">
    <source>
        <dbReference type="SAM" id="Phobius"/>
    </source>
</evidence>
<proteinExistence type="predicted"/>